<dbReference type="InterPro" id="IPR001680">
    <property type="entry name" value="WD40_rpt"/>
</dbReference>
<accession>A0A0H2RVU1</accession>
<dbReference type="GO" id="GO:0005737">
    <property type="term" value="C:cytoplasm"/>
    <property type="evidence" value="ECO:0007669"/>
    <property type="project" value="TreeGrafter"/>
</dbReference>
<dbReference type="SUPFAM" id="SSF69322">
    <property type="entry name" value="Tricorn protease domain 2"/>
    <property type="match status" value="1"/>
</dbReference>
<dbReference type="OrthoDB" id="338622at2759"/>
<evidence type="ECO:0000256" key="1">
    <source>
        <dbReference type="PROSITE-ProRule" id="PRU00221"/>
    </source>
</evidence>
<dbReference type="EMBL" id="KQ085922">
    <property type="protein sequence ID" value="KLO15934.1"/>
    <property type="molecule type" value="Genomic_DNA"/>
</dbReference>
<dbReference type="PANTHER" id="PTHR44099">
    <property type="entry name" value="RABCONNECTIN-3B, ISOFORM A"/>
    <property type="match status" value="1"/>
</dbReference>
<keyword evidence="4" id="KW-1185">Reference proteome</keyword>
<dbReference type="PANTHER" id="PTHR44099:SF4">
    <property type="entry name" value="RABCONNECTIN-3B, ISOFORM A"/>
    <property type="match status" value="1"/>
</dbReference>
<proteinExistence type="predicted"/>
<evidence type="ECO:0000256" key="2">
    <source>
        <dbReference type="SAM" id="MobiDB-lite"/>
    </source>
</evidence>
<feature type="repeat" description="WD" evidence="1">
    <location>
        <begin position="1271"/>
        <end position="1301"/>
    </location>
</feature>
<dbReference type="InterPro" id="IPR015943">
    <property type="entry name" value="WD40/YVTN_repeat-like_dom_sf"/>
</dbReference>
<dbReference type="InterPro" id="IPR049916">
    <property type="entry name" value="WDR72-like"/>
</dbReference>
<feature type="region of interest" description="Disordered" evidence="2">
    <location>
        <begin position="87"/>
        <end position="127"/>
    </location>
</feature>
<sequence>MDTCLVIPVSFLGSNSGHSKVKNELEPTSIASWGLPCSYEGRSLDGSHDGPCSGALVGWDDGSISLLHPNILKPPSPHLTGAFETAKSTDSSTLHTPSSSRYPHHLSLSLSRPQSPPSGGNLLAPMPVSKSRAVSSVSKDQAEAPKNYVDFEEEEVKLKQMLGDRAVRDRSSVEVNSLLPDRKIGAGSPRLGHAKSTPSLQKNSLLEDTMSIISTRSIAVSPSPSSTPRIPGDDLTLKSRIISRANGEGQRVTSLEVLESGRFFASLHKTGLVSIFKSLDGVCVASAEPGDVPSSLKVSTISNVTGSQTLWVWNAMHVLQVSSDTVIATVADVDPLSFEPEDESANRSRICFYEVSSLLKCEFGETVMEKVGDYILDGKASHVGTYQQGDGELTFYMDFFDSYSRVDTILFYLDASSQLKLHTVRLGAHSSDRELHATEYHLLHSNSAISFSLPLANTLLRRDSPEDNEGEEDQGSRLSLTPVPVVGTMNGGCAMVVGLKISVVWNDETLVRVLLVVRVSNIMGLRVSLNIAQDRIDTYAAQCISAETKPPSEVMEVGSNGVQESPTRHRYQVQAVASLKLNPFDIFCYCDVQRSQILTSRVRRSGLRVLELQSPRKFPSASTKPNAKPLWTSSPPEKSAIATPRITAMLPLELSLIILAYSNGRIERSSLTELVLQTDAVDLDPAFDAAILSLHIVRRDHPRQSVIIGGGDDGSINFWDFSSLKLHARSIAFVEPLTGVCYVEEEGTGKLRGCSLCISQDGTIAVVAMDALEILYLIPGSPSALRAVHISSENIMLSYGDGRSRLWDIRTREFFRSMSSDKSIEYLGHGHWYSPSLEDGCLSLHSSLSVFNKSSFNGEPPPLLMIDIPRVIEGFSNELSSTSTENVSLVDLKAILAIILRPGIDSKCDKLMASIVGVPEFRSAHMNFQMAAASNVHGVWQVSPEVTAVRLLSAVVLLRLLSNEGGHDGAINDLIQFFTRSLPEHIGSLYQAPSLAFLAFHWTESPVADIRSGAKVLFEAEVERLPDEEIMTVVEKWQHRLPSVLPDLEKQSKRSALALCVCGNIAIDRYNLLSASTLTDIAKSIGIYLYDETSPYRALAIDLCSRGFGIWQSYFDAMEALRSLFTLATSSRKEAVSIRNPGPQARLAVLQIASSNSPLFVTTLSLDIMHPRSVEYSKSVMQVIAFLIRKKPLVLYPSLPRLLEAVVKSLDPGNSSGREAVIDTVTEILGFVVRNFPTVDFSANTQRLAVGTSEGAVIMYDLKTATRLYVLEGHKKRLTGISFSPDGRRLVTLSLEESVLLVWKVGSSFTSIFYPGAPPRQGHGGSDPYKTITFKTGSETPLSLEDTFAQVKFEWPGDRSVKVKIQDSVFTINT</sequence>
<evidence type="ECO:0000313" key="4">
    <source>
        <dbReference type="Proteomes" id="UP000053477"/>
    </source>
</evidence>
<feature type="compositionally biased region" description="Polar residues" evidence="2">
    <location>
        <begin position="87"/>
        <end position="96"/>
    </location>
</feature>
<dbReference type="Pfam" id="PF00400">
    <property type="entry name" value="WD40"/>
    <property type="match status" value="1"/>
</dbReference>
<dbReference type="InterPro" id="IPR011047">
    <property type="entry name" value="Quinoprotein_ADH-like_sf"/>
</dbReference>
<dbReference type="InParanoid" id="A0A0H2RVU1"/>
<dbReference type="SMART" id="SM00320">
    <property type="entry name" value="WD40"/>
    <property type="match status" value="5"/>
</dbReference>
<keyword evidence="1" id="KW-0853">WD repeat</keyword>
<organism evidence="3 4">
    <name type="scientific">Schizopora paradoxa</name>
    <dbReference type="NCBI Taxonomy" id="27342"/>
    <lineage>
        <taxon>Eukaryota</taxon>
        <taxon>Fungi</taxon>
        <taxon>Dikarya</taxon>
        <taxon>Basidiomycota</taxon>
        <taxon>Agaricomycotina</taxon>
        <taxon>Agaricomycetes</taxon>
        <taxon>Hymenochaetales</taxon>
        <taxon>Schizoporaceae</taxon>
        <taxon>Schizopora</taxon>
    </lineage>
</organism>
<feature type="region of interest" description="Disordered" evidence="2">
    <location>
        <begin position="462"/>
        <end position="481"/>
    </location>
</feature>
<feature type="compositionally biased region" description="Low complexity" evidence="2">
    <location>
        <begin position="97"/>
        <end position="113"/>
    </location>
</feature>
<evidence type="ECO:0000313" key="3">
    <source>
        <dbReference type="EMBL" id="KLO15934.1"/>
    </source>
</evidence>
<name>A0A0H2RVU1_9AGAM</name>
<dbReference type="PROSITE" id="PS50082">
    <property type="entry name" value="WD_REPEATS_2"/>
    <property type="match status" value="1"/>
</dbReference>
<dbReference type="STRING" id="27342.A0A0H2RVU1"/>
<dbReference type="Proteomes" id="UP000053477">
    <property type="component" value="Unassembled WGS sequence"/>
</dbReference>
<dbReference type="SUPFAM" id="SSF48371">
    <property type="entry name" value="ARM repeat"/>
    <property type="match status" value="1"/>
</dbReference>
<reference evidence="3 4" key="1">
    <citation type="submission" date="2015-04" db="EMBL/GenBank/DDBJ databases">
        <title>Complete genome sequence of Schizopora paradoxa KUC8140, a cosmopolitan wood degrader in East Asia.</title>
        <authorList>
            <consortium name="DOE Joint Genome Institute"/>
            <person name="Min B."/>
            <person name="Park H."/>
            <person name="Jang Y."/>
            <person name="Kim J.-J."/>
            <person name="Kim K.H."/>
            <person name="Pangilinan J."/>
            <person name="Lipzen A."/>
            <person name="Riley R."/>
            <person name="Grigoriev I.V."/>
            <person name="Spatafora J.W."/>
            <person name="Choi I.-G."/>
        </authorList>
    </citation>
    <scope>NUCLEOTIDE SEQUENCE [LARGE SCALE GENOMIC DNA]</scope>
    <source>
        <strain evidence="3 4">KUC8140</strain>
    </source>
</reference>
<gene>
    <name evidence="3" type="ORF">SCHPADRAFT_823938</name>
</gene>
<protein>
    <submittedName>
        <fullName evidence="3">Uncharacterized protein</fullName>
    </submittedName>
</protein>
<dbReference type="InterPro" id="IPR016024">
    <property type="entry name" value="ARM-type_fold"/>
</dbReference>
<dbReference type="SUPFAM" id="SSF50998">
    <property type="entry name" value="Quinoprotein alcohol dehydrogenase-like"/>
    <property type="match status" value="1"/>
</dbReference>
<dbReference type="Gene3D" id="2.130.10.10">
    <property type="entry name" value="YVTN repeat-like/Quinoprotein amine dehydrogenase"/>
    <property type="match status" value="2"/>
</dbReference>